<comment type="caution">
    <text evidence="2">The sequence shown here is derived from an EMBL/GenBank/DDBJ whole genome shotgun (WGS) entry which is preliminary data.</text>
</comment>
<evidence type="ECO:0000313" key="3">
    <source>
        <dbReference type="Proteomes" id="UP000176998"/>
    </source>
</evidence>
<evidence type="ECO:0000313" key="2">
    <source>
        <dbReference type="EMBL" id="OHE99491.1"/>
    </source>
</evidence>
<gene>
    <name evidence="2" type="ORF">CORC01_05291</name>
</gene>
<accession>A0A1G4BDM3</accession>
<dbReference type="EMBL" id="MJBS01000036">
    <property type="protein sequence ID" value="OHE99491.1"/>
    <property type="molecule type" value="Genomic_DNA"/>
</dbReference>
<dbReference type="RefSeq" id="XP_022476639.1">
    <property type="nucleotide sequence ID" value="XM_022616934.1"/>
</dbReference>
<name>A0A1G4BDM3_9PEZI</name>
<dbReference type="Proteomes" id="UP000176998">
    <property type="component" value="Unassembled WGS sequence"/>
</dbReference>
<keyword evidence="3" id="KW-1185">Reference proteome</keyword>
<dbReference type="GeneID" id="34558444"/>
<feature type="chain" id="PRO_5009602769" description="Mmc protein" evidence="1">
    <location>
        <begin position="18"/>
        <end position="118"/>
    </location>
</feature>
<keyword evidence="1" id="KW-0732">Signal</keyword>
<feature type="signal peptide" evidence="1">
    <location>
        <begin position="1"/>
        <end position="17"/>
    </location>
</feature>
<reference evidence="2 3" key="1">
    <citation type="submission" date="2016-09" db="EMBL/GenBank/DDBJ databases">
        <authorList>
            <person name="Capua I."/>
            <person name="De Benedictis P."/>
            <person name="Joannis T."/>
            <person name="Lombin L.H."/>
            <person name="Cattoli G."/>
        </authorList>
    </citation>
    <scope>NUCLEOTIDE SEQUENCE [LARGE SCALE GENOMIC DNA]</scope>
    <source>
        <strain evidence="2 3">IMI 309357</strain>
    </source>
</reference>
<evidence type="ECO:0008006" key="4">
    <source>
        <dbReference type="Google" id="ProtNLM"/>
    </source>
</evidence>
<dbReference type="AlphaFoldDB" id="A0A1G4BDM3"/>
<sequence>MKLTTLLAAFLPVMAMAQTPSGDITPSGSTTSSGGMTTITSTATYTKTITLERAHTTTVTYGAGNSTATFKPTGSGGSAVVSASATAATTSKPNAGAALNAGSLAFAGIAGMVAAVLL</sequence>
<protein>
    <recommendedName>
        <fullName evidence="4">Mmc protein</fullName>
    </recommendedName>
</protein>
<organism evidence="2 3">
    <name type="scientific">Colletotrichum orchidophilum</name>
    <dbReference type="NCBI Taxonomy" id="1209926"/>
    <lineage>
        <taxon>Eukaryota</taxon>
        <taxon>Fungi</taxon>
        <taxon>Dikarya</taxon>
        <taxon>Ascomycota</taxon>
        <taxon>Pezizomycotina</taxon>
        <taxon>Sordariomycetes</taxon>
        <taxon>Hypocreomycetidae</taxon>
        <taxon>Glomerellales</taxon>
        <taxon>Glomerellaceae</taxon>
        <taxon>Colletotrichum</taxon>
    </lineage>
</organism>
<proteinExistence type="predicted"/>
<evidence type="ECO:0000256" key="1">
    <source>
        <dbReference type="SAM" id="SignalP"/>
    </source>
</evidence>